<dbReference type="EMBL" id="JAPCWZ010000007">
    <property type="protein sequence ID" value="KAK8856328.1"/>
    <property type="molecule type" value="Genomic_DNA"/>
</dbReference>
<protein>
    <submittedName>
        <fullName evidence="2">Uncharacterized protein</fullName>
    </submittedName>
</protein>
<keyword evidence="3" id="KW-1185">Reference proteome</keyword>
<dbReference type="Proteomes" id="UP001390339">
    <property type="component" value="Unassembled WGS sequence"/>
</dbReference>
<reference evidence="2 3" key="1">
    <citation type="journal article" date="2024" name="IMA Fungus">
        <title>Apiospora arundinis, a panoply of carbohydrate-active enzymes and secondary metabolites.</title>
        <authorList>
            <person name="Sorensen T."/>
            <person name="Petersen C."/>
            <person name="Muurmann A.T."/>
            <person name="Christiansen J.V."/>
            <person name="Brundto M.L."/>
            <person name="Overgaard C.K."/>
            <person name="Boysen A.T."/>
            <person name="Wollenberg R.D."/>
            <person name="Larsen T.O."/>
            <person name="Sorensen J.L."/>
            <person name="Nielsen K.L."/>
            <person name="Sondergaard T.E."/>
        </authorList>
    </citation>
    <scope>NUCLEOTIDE SEQUENCE [LARGE SCALE GENOMIC DNA]</scope>
    <source>
        <strain evidence="2 3">AAU 773</strain>
    </source>
</reference>
<sequence length="282" mass="31486">MFALWKSTMRSLSADECAKFSSSPPPRPGSSNSSQWRISGASTPERASTIIYLRHRRRALIRACHGGAEEEYLNSSEDLDEFQEDLDALLDIEDDDEFAAETDRVAGMITFRFSAMRLATTMLRNYMRDYFRSCGYEVELPGHSPCAGWNEAAWEAQMTELFGAVVFVERRALVRRLMEDAGLTEMNTPFRAGLDQGWTFVRPLRYLAAGLVGSGIPSAELPVAVRNLAKACRARAVGGCIPGGEEKEEDDDNEKIEEEATRPQRIMSSAWSKATGFFKKAE</sequence>
<name>A0ABR2I1T0_9PEZI</name>
<feature type="region of interest" description="Disordered" evidence="1">
    <location>
        <begin position="240"/>
        <end position="265"/>
    </location>
</feature>
<feature type="region of interest" description="Disordered" evidence="1">
    <location>
        <begin position="16"/>
        <end position="41"/>
    </location>
</feature>
<proteinExistence type="predicted"/>
<evidence type="ECO:0000313" key="2">
    <source>
        <dbReference type="EMBL" id="KAK8856328.1"/>
    </source>
</evidence>
<evidence type="ECO:0000313" key="3">
    <source>
        <dbReference type="Proteomes" id="UP001390339"/>
    </source>
</evidence>
<feature type="compositionally biased region" description="Acidic residues" evidence="1">
    <location>
        <begin position="246"/>
        <end position="257"/>
    </location>
</feature>
<accession>A0ABR2I1T0</accession>
<organism evidence="2 3">
    <name type="scientific">Apiospora arundinis</name>
    <dbReference type="NCBI Taxonomy" id="335852"/>
    <lineage>
        <taxon>Eukaryota</taxon>
        <taxon>Fungi</taxon>
        <taxon>Dikarya</taxon>
        <taxon>Ascomycota</taxon>
        <taxon>Pezizomycotina</taxon>
        <taxon>Sordariomycetes</taxon>
        <taxon>Xylariomycetidae</taxon>
        <taxon>Amphisphaeriales</taxon>
        <taxon>Apiosporaceae</taxon>
        <taxon>Apiospora</taxon>
    </lineage>
</organism>
<evidence type="ECO:0000256" key="1">
    <source>
        <dbReference type="SAM" id="MobiDB-lite"/>
    </source>
</evidence>
<gene>
    <name evidence="2" type="ORF">PGQ11_012240</name>
</gene>
<comment type="caution">
    <text evidence="2">The sequence shown here is derived from an EMBL/GenBank/DDBJ whole genome shotgun (WGS) entry which is preliminary data.</text>
</comment>